<protein>
    <recommendedName>
        <fullName evidence="7">P-type Zn(2+) transporter</fullName>
        <ecNumber evidence="7">7.2.2.12</ecNumber>
    </recommendedName>
</protein>
<dbReference type="OrthoDB" id="9814270at2"/>
<dbReference type="EMBL" id="AP017928">
    <property type="protein sequence ID" value="BBA34268.1"/>
    <property type="molecule type" value="Genomic_DNA"/>
</dbReference>
<dbReference type="InterPro" id="IPR051014">
    <property type="entry name" value="Cation_Transport_ATPase_IB"/>
</dbReference>
<evidence type="ECO:0000259" key="10">
    <source>
        <dbReference type="Pfam" id="PF00122"/>
    </source>
</evidence>
<dbReference type="AlphaFoldDB" id="A0A250KRK7"/>
<dbReference type="InterPro" id="IPR036412">
    <property type="entry name" value="HAD-like_sf"/>
</dbReference>
<dbReference type="SUPFAM" id="SSF56784">
    <property type="entry name" value="HAD-like"/>
    <property type="match status" value="1"/>
</dbReference>
<keyword evidence="9" id="KW-1003">Cell membrane</keyword>
<dbReference type="Proteomes" id="UP000266313">
    <property type="component" value="Chromosome"/>
</dbReference>
<evidence type="ECO:0000256" key="7">
    <source>
        <dbReference type="ARBA" id="ARBA00039097"/>
    </source>
</evidence>
<dbReference type="GO" id="GO:0016887">
    <property type="term" value="F:ATP hydrolysis activity"/>
    <property type="evidence" value="ECO:0007669"/>
    <property type="project" value="InterPro"/>
</dbReference>
<evidence type="ECO:0000256" key="2">
    <source>
        <dbReference type="ARBA" id="ARBA00006024"/>
    </source>
</evidence>
<proteinExistence type="inferred from homology"/>
<keyword evidence="5" id="KW-1133">Transmembrane helix</keyword>
<feature type="domain" description="P-type ATPase A" evidence="10">
    <location>
        <begin position="199"/>
        <end position="294"/>
    </location>
</feature>
<dbReference type="InterPro" id="IPR023299">
    <property type="entry name" value="ATPase_P-typ_cyto_dom_N"/>
</dbReference>
<keyword evidence="6" id="KW-0472">Membrane</keyword>
<evidence type="ECO:0000256" key="3">
    <source>
        <dbReference type="ARBA" id="ARBA00022692"/>
    </source>
</evidence>
<dbReference type="Gene3D" id="3.40.50.1000">
    <property type="entry name" value="HAD superfamily/HAD-like"/>
    <property type="match status" value="1"/>
</dbReference>
<dbReference type="InterPro" id="IPR018303">
    <property type="entry name" value="ATPase_P-typ_P_site"/>
</dbReference>
<dbReference type="GO" id="GO:0046872">
    <property type="term" value="F:metal ion binding"/>
    <property type="evidence" value="ECO:0007669"/>
    <property type="project" value="UniProtKB-KW"/>
</dbReference>
<dbReference type="GO" id="GO:0016463">
    <property type="term" value="F:P-type zinc transporter activity"/>
    <property type="evidence" value="ECO:0007669"/>
    <property type="project" value="UniProtKB-EC"/>
</dbReference>
<comment type="catalytic activity">
    <reaction evidence="8">
        <text>Zn(2+)(in) + ATP + H2O = Zn(2+)(out) + ADP + phosphate + H(+)</text>
        <dbReference type="Rhea" id="RHEA:20621"/>
        <dbReference type="ChEBI" id="CHEBI:15377"/>
        <dbReference type="ChEBI" id="CHEBI:15378"/>
        <dbReference type="ChEBI" id="CHEBI:29105"/>
        <dbReference type="ChEBI" id="CHEBI:30616"/>
        <dbReference type="ChEBI" id="CHEBI:43474"/>
        <dbReference type="ChEBI" id="CHEBI:456216"/>
        <dbReference type="EC" id="7.2.2.12"/>
    </reaction>
</comment>
<keyword evidence="9" id="KW-0067">ATP-binding</keyword>
<dbReference type="PRINTS" id="PR00119">
    <property type="entry name" value="CATATPASE"/>
</dbReference>
<dbReference type="Pfam" id="PF00122">
    <property type="entry name" value="E1-E2_ATPase"/>
    <property type="match status" value="1"/>
</dbReference>
<dbReference type="EC" id="7.2.2.12" evidence="7"/>
<evidence type="ECO:0000256" key="1">
    <source>
        <dbReference type="ARBA" id="ARBA00004370"/>
    </source>
</evidence>
<keyword evidence="12" id="KW-1185">Reference proteome</keyword>
<dbReference type="NCBIfam" id="TIGR01525">
    <property type="entry name" value="ATPase-IB_hvy"/>
    <property type="match status" value="1"/>
</dbReference>
<keyword evidence="9" id="KW-0479">Metal-binding</keyword>
<dbReference type="GO" id="GO:0005524">
    <property type="term" value="F:ATP binding"/>
    <property type="evidence" value="ECO:0007669"/>
    <property type="project" value="UniProtKB-UniRule"/>
</dbReference>
<dbReference type="InterPro" id="IPR001757">
    <property type="entry name" value="P_typ_ATPase"/>
</dbReference>
<sequence length="704" mass="75883">MEMNTQVTGFRIAHDLPGRIRLRLARLGHPCLASDEFEAEVLALDGVREIRTNRRARSLVVTYGGGAEVRAGLLQWLAALPANAFRHECDPYPSSRRERTPLVVSALALLSLPLLPAPLKSLVTLASISPTVAKGIRTLLNRGVKVEVLDALAVSIAAGHGGFFTANATHLLVRTGGYLEARAERQAHSLLKQLLKRPPELAWVERDGELRRLDAGDIRSDELVVVGPGDPVPVDGRVEQGSALLDHFSLTGESVPVRKEPGDEALAGSLAVDGRLVLRAIRVGENTAAASLGRYIEESLRHPSNSQRLGDRLVYLTFALGGLIFGLTLDPKRVASVFLVDYSCALKLGTPLTFISGMHDAAEAGILFRGAQVLENLADADTVVFDKTGTLTQSRLEITDVIPLRPDRSEEQLLALVASLEEHTRHPYAEALVKYAETVGYRHVDPGAVEFVIAHGLQTEINGKDVFVGSRHYLEEHLGISFASDQPLICDRLAESKTLLYVAEDKTLIGLVALSDRIREEAGAVLARLKDLGINDQIMLTGDARHRAEALAKELGIARLYAEQSPDDKLQVVETLKADGRKVVFVGDGVNDASALVAAQIGVAMPRGVLLSREAADVILLRDDLESLARARELAVRTRSRIARNFRLDVGVNSALLVAATFGWVPPVAAALLHNGTTLAILARSLRKRGVADAHSGIGPAISD</sequence>
<evidence type="ECO:0000256" key="9">
    <source>
        <dbReference type="RuleBase" id="RU362081"/>
    </source>
</evidence>
<dbReference type="SFLD" id="SFLDS00003">
    <property type="entry name" value="Haloacid_Dehalogenase"/>
    <property type="match status" value="1"/>
</dbReference>
<dbReference type="SFLD" id="SFLDF00027">
    <property type="entry name" value="p-type_atpase"/>
    <property type="match status" value="1"/>
</dbReference>
<reference evidence="11 12" key="1">
    <citation type="submission" date="2016-12" db="EMBL/GenBank/DDBJ databases">
        <title>Genome sequencing of Methylocaldum marinum.</title>
        <authorList>
            <person name="Takeuchi M."/>
            <person name="Kamagata Y."/>
            <person name="Hiraoka S."/>
            <person name="Oshima K."/>
            <person name="Hattori M."/>
            <person name="Iwasaki W."/>
        </authorList>
    </citation>
    <scope>NUCLEOTIDE SEQUENCE [LARGE SCALE GENOMIC DNA]</scope>
    <source>
        <strain evidence="11 12">S8</strain>
    </source>
</reference>
<dbReference type="NCBIfam" id="TIGR01494">
    <property type="entry name" value="ATPase_P-type"/>
    <property type="match status" value="1"/>
</dbReference>
<dbReference type="SFLD" id="SFLDG00002">
    <property type="entry name" value="C1.7:_P-type_atpase_like"/>
    <property type="match status" value="1"/>
</dbReference>
<evidence type="ECO:0000256" key="6">
    <source>
        <dbReference type="ARBA" id="ARBA00023136"/>
    </source>
</evidence>
<accession>A0A250KRK7</accession>
<dbReference type="PANTHER" id="PTHR48085">
    <property type="entry name" value="CADMIUM/ZINC-TRANSPORTING ATPASE HMA2-RELATED"/>
    <property type="match status" value="1"/>
</dbReference>
<dbReference type="KEGG" id="mmai:sS8_2316"/>
<dbReference type="GO" id="GO:0005886">
    <property type="term" value="C:plasma membrane"/>
    <property type="evidence" value="ECO:0007669"/>
    <property type="project" value="UniProtKB-SubCell"/>
</dbReference>
<keyword evidence="9" id="KW-0547">Nucleotide-binding</keyword>
<dbReference type="PROSITE" id="PS01229">
    <property type="entry name" value="COF_2"/>
    <property type="match status" value="1"/>
</dbReference>
<dbReference type="InterPro" id="IPR044492">
    <property type="entry name" value="P_typ_ATPase_HD_dom"/>
</dbReference>
<evidence type="ECO:0000256" key="5">
    <source>
        <dbReference type="ARBA" id="ARBA00022989"/>
    </source>
</evidence>
<evidence type="ECO:0000313" key="11">
    <source>
        <dbReference type="EMBL" id="BBA34268.1"/>
    </source>
</evidence>
<evidence type="ECO:0000313" key="12">
    <source>
        <dbReference type="Proteomes" id="UP000266313"/>
    </source>
</evidence>
<dbReference type="InterPro" id="IPR008250">
    <property type="entry name" value="ATPase_P-typ_transduc_dom_A_sf"/>
</dbReference>
<gene>
    <name evidence="11" type="ORF">sS8_2316</name>
</gene>
<dbReference type="RefSeq" id="WP_119629709.1">
    <property type="nucleotide sequence ID" value="NZ_AP017928.1"/>
</dbReference>
<dbReference type="Gene3D" id="2.70.150.10">
    <property type="entry name" value="Calcium-transporting ATPase, cytoplasmic transduction domain A"/>
    <property type="match status" value="1"/>
</dbReference>
<comment type="similarity">
    <text evidence="2 9">Belongs to the cation transport ATPase (P-type) (TC 3.A.3) family. Type IB subfamily.</text>
</comment>
<name>A0A250KRK7_9GAMM</name>
<dbReference type="SUPFAM" id="SSF81653">
    <property type="entry name" value="Calcium ATPase, transduction domain A"/>
    <property type="match status" value="1"/>
</dbReference>
<dbReference type="InterPro" id="IPR023214">
    <property type="entry name" value="HAD_sf"/>
</dbReference>
<keyword evidence="3" id="KW-0812">Transmembrane</keyword>
<keyword evidence="4" id="KW-1278">Translocase</keyword>
<dbReference type="Gene3D" id="3.40.1110.10">
    <property type="entry name" value="Calcium-transporting ATPase, cytoplasmic domain N"/>
    <property type="match status" value="1"/>
</dbReference>
<evidence type="ECO:0000256" key="4">
    <source>
        <dbReference type="ARBA" id="ARBA00022967"/>
    </source>
</evidence>
<organism evidence="11 12">
    <name type="scientific">Methylocaldum marinum</name>
    <dbReference type="NCBI Taxonomy" id="1432792"/>
    <lineage>
        <taxon>Bacteria</taxon>
        <taxon>Pseudomonadati</taxon>
        <taxon>Pseudomonadota</taxon>
        <taxon>Gammaproteobacteria</taxon>
        <taxon>Methylococcales</taxon>
        <taxon>Methylococcaceae</taxon>
        <taxon>Methylocaldum</taxon>
    </lineage>
</organism>
<dbReference type="InterPro" id="IPR027256">
    <property type="entry name" value="P-typ_ATPase_IB"/>
</dbReference>
<comment type="subcellular location">
    <subcellularLocation>
        <location evidence="9">Cell membrane</location>
    </subcellularLocation>
    <subcellularLocation>
        <location evidence="1">Membrane</location>
    </subcellularLocation>
</comment>
<dbReference type="InterPro" id="IPR059000">
    <property type="entry name" value="ATPase_P-type_domA"/>
</dbReference>
<dbReference type="PROSITE" id="PS00154">
    <property type="entry name" value="ATPASE_E1_E2"/>
    <property type="match status" value="1"/>
</dbReference>
<dbReference type="Pfam" id="PF00702">
    <property type="entry name" value="Hydrolase"/>
    <property type="match status" value="1"/>
</dbReference>
<dbReference type="PANTHER" id="PTHR48085:SF5">
    <property type="entry name" value="CADMIUM_ZINC-TRANSPORTING ATPASE HMA4-RELATED"/>
    <property type="match status" value="1"/>
</dbReference>
<evidence type="ECO:0000256" key="8">
    <source>
        <dbReference type="ARBA" id="ARBA00047308"/>
    </source>
</evidence>